<organism evidence="3 4">
    <name type="scientific">Thiocapsa marina 5811</name>
    <dbReference type="NCBI Taxonomy" id="768671"/>
    <lineage>
        <taxon>Bacteria</taxon>
        <taxon>Pseudomonadati</taxon>
        <taxon>Pseudomonadota</taxon>
        <taxon>Gammaproteobacteria</taxon>
        <taxon>Chromatiales</taxon>
        <taxon>Chromatiaceae</taxon>
        <taxon>Thiocapsa</taxon>
    </lineage>
</organism>
<dbReference type="GO" id="GO:0004657">
    <property type="term" value="F:proline dehydrogenase activity"/>
    <property type="evidence" value="ECO:0007669"/>
    <property type="project" value="InterPro"/>
</dbReference>
<dbReference type="GO" id="GO:0010133">
    <property type="term" value="P:L-proline catabolic process to L-glutamate"/>
    <property type="evidence" value="ECO:0007669"/>
    <property type="project" value="TreeGrafter"/>
</dbReference>
<dbReference type="PANTHER" id="PTHR13914:SF0">
    <property type="entry name" value="PROLINE DEHYDROGENASE 1, MITOCHONDRIAL"/>
    <property type="match status" value="1"/>
</dbReference>
<dbReference type="RefSeq" id="WP_007191508.1">
    <property type="nucleotide sequence ID" value="NZ_AFWV01000002.1"/>
</dbReference>
<sequence length="489" mass="53495">MKIFRITCVLVLLSLVLTVLLAIALAVHWPSHPEVAPAASSLGEELARPDRGMPTGDFGQQLARLEAAVDAQRRAGQQQSGAFAEDLRTAAIRLSMSGPLAPLTQRSLIALSRHESLRVTLFWAMPLVGWMSEPFLFPLPTDADPSSQLQRLMDARARLGIDITLDNVGDASSSPAEAAAYLAFYRRLIQAPTPDERDGPLYLSLKLSALVDDLPLALSPEGQGKRARILASLRELLSLSTNRAAASVFIRVDMEEYAYKNLTLALFRELIETSPELALDDTGQARIGVVIQAYLRDSARDLADLKAWGEAHDVRVPVRLVKGAYDDYEKALAQSEGRPSPVWNFKASTDASYDLLADYLLQHPERFDPRFATHNMTTQARVMALTAARGYRPQEIEFQMLYGMGEPIKKALVTLGHPVREYVPAGSLARGLGYAGRRFAELTNPDNALARTLQGDYSALAETPEFVGEQDRLDGQAARAALMASTGAQ</sequence>
<reference evidence="3 4" key="1">
    <citation type="submission" date="2011-06" db="EMBL/GenBank/DDBJ databases">
        <title>The draft genome of Thiocapsa marina 5811.</title>
        <authorList>
            <consortium name="US DOE Joint Genome Institute (JGI-PGF)"/>
            <person name="Lucas S."/>
            <person name="Han J."/>
            <person name="Cheng J.-F."/>
            <person name="Goodwin L."/>
            <person name="Pitluck S."/>
            <person name="Peters L."/>
            <person name="Land M.L."/>
            <person name="Hauser L."/>
            <person name="Vogl K."/>
            <person name="Liu Z."/>
            <person name="Imhoff J."/>
            <person name="Thiel V."/>
            <person name="Frigaard N.-U."/>
            <person name="Bryant D."/>
            <person name="Woyke T.J."/>
        </authorList>
    </citation>
    <scope>NUCLEOTIDE SEQUENCE [LARGE SCALE GENOMIC DNA]</scope>
    <source>
        <strain evidence="3 4">5811</strain>
    </source>
</reference>
<keyword evidence="4" id="KW-1185">Reference proteome</keyword>
<keyword evidence="1" id="KW-0560">Oxidoreductase</keyword>
<protein>
    <submittedName>
        <fullName evidence="3">Proline dehydrogenase</fullName>
    </submittedName>
</protein>
<feature type="domain" description="Proline dehydrogenase" evidence="2">
    <location>
        <begin position="154"/>
        <end position="447"/>
    </location>
</feature>
<dbReference type="SUPFAM" id="SSF51730">
    <property type="entry name" value="FAD-linked oxidoreductase"/>
    <property type="match status" value="1"/>
</dbReference>
<dbReference type="InterPro" id="IPR029041">
    <property type="entry name" value="FAD-linked_oxidoreductase-like"/>
</dbReference>
<dbReference type="EMBL" id="AFWV01000002">
    <property type="protein sequence ID" value="EGV19955.1"/>
    <property type="molecule type" value="Genomic_DNA"/>
</dbReference>
<accession>F9U6S9</accession>
<dbReference type="OrthoDB" id="9812625at2"/>
<dbReference type="Pfam" id="PF01619">
    <property type="entry name" value="Pro_dh"/>
    <property type="match status" value="1"/>
</dbReference>
<dbReference type="InterPro" id="IPR015659">
    <property type="entry name" value="Proline_oxidase"/>
</dbReference>
<dbReference type="PANTHER" id="PTHR13914">
    <property type="entry name" value="PROLINE OXIDASE"/>
    <property type="match status" value="1"/>
</dbReference>
<dbReference type="Proteomes" id="UP000005459">
    <property type="component" value="Unassembled WGS sequence"/>
</dbReference>
<dbReference type="Gene3D" id="3.20.20.220">
    <property type="match status" value="1"/>
</dbReference>
<dbReference type="eggNOG" id="COG0506">
    <property type="taxonomic scope" value="Bacteria"/>
</dbReference>
<proteinExistence type="predicted"/>
<gene>
    <name evidence="3" type="ORF">ThimaDRAFT_0631</name>
</gene>
<name>F9U6S9_9GAMM</name>
<evidence type="ECO:0000313" key="3">
    <source>
        <dbReference type="EMBL" id="EGV19955.1"/>
    </source>
</evidence>
<dbReference type="InterPro" id="IPR002872">
    <property type="entry name" value="Proline_DH_dom"/>
</dbReference>
<evidence type="ECO:0000256" key="1">
    <source>
        <dbReference type="ARBA" id="ARBA00023002"/>
    </source>
</evidence>
<dbReference type="STRING" id="768671.ThimaDRAFT_0631"/>
<evidence type="ECO:0000259" key="2">
    <source>
        <dbReference type="Pfam" id="PF01619"/>
    </source>
</evidence>
<dbReference type="AlphaFoldDB" id="F9U6S9"/>
<dbReference type="GO" id="GO:0071949">
    <property type="term" value="F:FAD binding"/>
    <property type="evidence" value="ECO:0007669"/>
    <property type="project" value="TreeGrafter"/>
</dbReference>
<evidence type="ECO:0000313" key="4">
    <source>
        <dbReference type="Proteomes" id="UP000005459"/>
    </source>
</evidence>